<name>A0A3D8I8R0_9HELI</name>
<dbReference type="EMBL" id="NXLQ01000058">
    <property type="protein sequence ID" value="RDU61356.1"/>
    <property type="molecule type" value="Genomic_DNA"/>
</dbReference>
<accession>A0A3D8I8R0</accession>
<gene>
    <name evidence="1" type="ORF">CQA53_10270</name>
</gene>
<organism evidence="1 2">
    <name type="scientific">Helicobacter didelphidarum</name>
    <dbReference type="NCBI Taxonomy" id="2040648"/>
    <lineage>
        <taxon>Bacteria</taxon>
        <taxon>Pseudomonadati</taxon>
        <taxon>Campylobacterota</taxon>
        <taxon>Epsilonproteobacteria</taxon>
        <taxon>Campylobacterales</taxon>
        <taxon>Helicobacteraceae</taxon>
        <taxon>Helicobacter</taxon>
    </lineage>
</organism>
<dbReference type="OrthoDB" id="5368467at2"/>
<proteinExistence type="predicted"/>
<protein>
    <submittedName>
        <fullName evidence="1">Uncharacterized protein</fullName>
    </submittedName>
</protein>
<dbReference type="Proteomes" id="UP000256379">
    <property type="component" value="Unassembled WGS sequence"/>
</dbReference>
<sequence>MAQVNILYLMTPQRVQELKETRERIEEYMGKKIIPIFRYIDSITIDIRFFFAQSDLISLTDILTLKDYQYNAFGVPIPRRIILETLEFNKNQSDSFSVLVKQYPFIQLAFSQWLTIKLYEKHKILNKKENLSYKDFMTEYFSFTYNSKQRNIYEAIEIMRGEEINNMNEEFASPISTLYASSGLTLFDFIYDLIPNAIRTNFLNTKEKLTSYLPLKQDRFEYQDNIFSDIRTLSFKIYGCKDNGYDGSCEMKCVGRDDDGCILYESIPKKLDTSLPKENYILNALSLKDYPIDSKELVVAKAKMNNLGIGYDELWEIMNNTKPEMMSKNELEKLIPEKFYNPTYPGEPFEIPDEKWINYNKALLQNLTKEIHNNYLVNYRIFEEIRVRERKGDEPDIEELTRSDFPRDGLELHEAGYTIYRFNQALTMAFLNAYDTKDSHATYNLK</sequence>
<dbReference type="RefSeq" id="WP_115543876.1">
    <property type="nucleotide sequence ID" value="NZ_NXLQ01000058.1"/>
</dbReference>
<dbReference type="AlphaFoldDB" id="A0A3D8I8R0"/>
<keyword evidence="2" id="KW-1185">Reference proteome</keyword>
<reference evidence="1 2" key="1">
    <citation type="submission" date="2018-04" db="EMBL/GenBank/DDBJ databases">
        <title>Novel Campyloabacter and Helicobacter Species and Strains.</title>
        <authorList>
            <person name="Mannion A.J."/>
            <person name="Shen Z."/>
            <person name="Fox J.G."/>
        </authorList>
    </citation>
    <scope>NUCLEOTIDE SEQUENCE [LARGE SCALE GENOMIC DNA]</scope>
    <source>
        <strain evidence="1 2">MIT 17-337</strain>
    </source>
</reference>
<comment type="caution">
    <text evidence="1">The sequence shown here is derived from an EMBL/GenBank/DDBJ whole genome shotgun (WGS) entry which is preliminary data.</text>
</comment>
<evidence type="ECO:0000313" key="2">
    <source>
        <dbReference type="Proteomes" id="UP000256379"/>
    </source>
</evidence>
<evidence type="ECO:0000313" key="1">
    <source>
        <dbReference type="EMBL" id="RDU61356.1"/>
    </source>
</evidence>